<feature type="repeat" description="ANK" evidence="3">
    <location>
        <begin position="171"/>
        <end position="203"/>
    </location>
</feature>
<dbReference type="InterPro" id="IPR036770">
    <property type="entry name" value="Ankyrin_rpt-contain_sf"/>
</dbReference>
<keyword evidence="1" id="KW-0677">Repeat</keyword>
<feature type="repeat" description="ANK" evidence="3">
    <location>
        <begin position="138"/>
        <end position="170"/>
    </location>
</feature>
<evidence type="ECO:0000256" key="2">
    <source>
        <dbReference type="ARBA" id="ARBA00023043"/>
    </source>
</evidence>
<reference evidence="4" key="1">
    <citation type="submission" date="2021-12" db="EMBL/GenBank/DDBJ databases">
        <title>Prjna785345.</title>
        <authorList>
            <person name="Rujirawat T."/>
            <person name="Krajaejun T."/>
        </authorList>
    </citation>
    <scope>NUCLEOTIDE SEQUENCE</scope>
    <source>
        <strain evidence="4">Pi057C3</strain>
    </source>
</reference>
<dbReference type="Pfam" id="PF12796">
    <property type="entry name" value="Ank_2"/>
    <property type="match status" value="2"/>
</dbReference>
<evidence type="ECO:0000313" key="4">
    <source>
        <dbReference type="EMBL" id="KAJ0409219.1"/>
    </source>
</evidence>
<dbReference type="Pfam" id="PF00023">
    <property type="entry name" value="Ank"/>
    <property type="match status" value="1"/>
</dbReference>
<dbReference type="Gene3D" id="1.25.40.20">
    <property type="entry name" value="Ankyrin repeat-containing domain"/>
    <property type="match status" value="4"/>
</dbReference>
<dbReference type="PROSITE" id="PS50297">
    <property type="entry name" value="ANK_REP_REGION"/>
    <property type="match status" value="4"/>
</dbReference>
<dbReference type="SUPFAM" id="SSF48403">
    <property type="entry name" value="Ankyrin repeat"/>
    <property type="match status" value="1"/>
</dbReference>
<feature type="repeat" description="ANK" evidence="3">
    <location>
        <begin position="284"/>
        <end position="318"/>
    </location>
</feature>
<proteinExistence type="predicted"/>
<feature type="repeat" description="ANK" evidence="3">
    <location>
        <begin position="251"/>
        <end position="283"/>
    </location>
</feature>
<evidence type="ECO:0000313" key="5">
    <source>
        <dbReference type="Proteomes" id="UP001209570"/>
    </source>
</evidence>
<dbReference type="PROSITE" id="PS50088">
    <property type="entry name" value="ANK_REPEAT"/>
    <property type="match status" value="6"/>
</dbReference>
<evidence type="ECO:0000256" key="1">
    <source>
        <dbReference type="ARBA" id="ARBA00022737"/>
    </source>
</evidence>
<dbReference type="EMBL" id="JAKCXM010000005">
    <property type="protein sequence ID" value="KAJ0409219.1"/>
    <property type="molecule type" value="Genomic_DNA"/>
</dbReference>
<gene>
    <name evidence="4" type="ORF">P43SY_006716</name>
</gene>
<keyword evidence="2 3" id="KW-0040">ANK repeat</keyword>
<sequence>MDHEHERLVAAVRQGDCLFVGEELRRQPALRHAADDARRSLVHHAVDARQLQVLSLLLEAAAPMEDEDDAGRTPLGLAVELGLAEFVRLLVVHGCDVHALDGDQQTPLHVAAIYDVVASGTLRCLLKHCTDLETRDLCANTPLHLAAAYGSIDTAKDLLQHGADVNALNASSSTPLHLAAPNGYEAIVRLLIAHGADVNARDACGNTPLLDAAFINQEASGHFACGDSSTQAQVIAVLLDSGADVRAANSDGDTALFGAVRHGNELAVASLLAGGASVTRRNRRRETVLHVAARAGIDSAALWKRLLDAGADVEAKDRFDRTCLSLWVSRPKLEREMETLDGDDGDASGTGDDVARLLQRAWVLS</sequence>
<dbReference type="PANTHER" id="PTHR24173:SF83">
    <property type="entry name" value="SOCS BOX DOMAIN-CONTAINING PROTEIN"/>
    <property type="match status" value="1"/>
</dbReference>
<feature type="repeat" description="ANK" evidence="3">
    <location>
        <begin position="103"/>
        <end position="137"/>
    </location>
</feature>
<feature type="repeat" description="ANK" evidence="3">
    <location>
        <begin position="70"/>
        <end position="102"/>
    </location>
</feature>
<comment type="caution">
    <text evidence="4">The sequence shown here is derived from an EMBL/GenBank/DDBJ whole genome shotgun (WGS) entry which is preliminary data.</text>
</comment>
<dbReference type="SMART" id="SM00248">
    <property type="entry name" value="ANK"/>
    <property type="match status" value="8"/>
</dbReference>
<dbReference type="InterPro" id="IPR002110">
    <property type="entry name" value="Ankyrin_rpt"/>
</dbReference>
<dbReference type="Proteomes" id="UP001209570">
    <property type="component" value="Unassembled WGS sequence"/>
</dbReference>
<protein>
    <submittedName>
        <fullName evidence="4">Uncharacterized protein</fullName>
    </submittedName>
</protein>
<organism evidence="4 5">
    <name type="scientific">Pythium insidiosum</name>
    <name type="common">Pythiosis disease agent</name>
    <dbReference type="NCBI Taxonomy" id="114742"/>
    <lineage>
        <taxon>Eukaryota</taxon>
        <taxon>Sar</taxon>
        <taxon>Stramenopiles</taxon>
        <taxon>Oomycota</taxon>
        <taxon>Peronosporomycetes</taxon>
        <taxon>Pythiales</taxon>
        <taxon>Pythiaceae</taxon>
        <taxon>Pythium</taxon>
    </lineage>
</organism>
<name>A0AAD5LQ15_PYTIN</name>
<accession>A0AAD5LQ15</accession>
<dbReference type="PRINTS" id="PR01415">
    <property type="entry name" value="ANKYRIN"/>
</dbReference>
<keyword evidence="5" id="KW-1185">Reference proteome</keyword>
<evidence type="ECO:0000256" key="3">
    <source>
        <dbReference type="PROSITE-ProRule" id="PRU00023"/>
    </source>
</evidence>
<dbReference type="AlphaFoldDB" id="A0AAD5LQ15"/>
<dbReference type="PANTHER" id="PTHR24173">
    <property type="entry name" value="ANKYRIN REPEAT CONTAINING"/>
    <property type="match status" value="1"/>
</dbReference>